<dbReference type="Gene3D" id="3.40.50.2000">
    <property type="entry name" value="Glycogen Phosphorylase B"/>
    <property type="match status" value="1"/>
</dbReference>
<dbReference type="SUPFAM" id="SSF53756">
    <property type="entry name" value="UDP-Glycosyltransferase/glycogen phosphorylase"/>
    <property type="match status" value="1"/>
</dbReference>
<keyword evidence="1" id="KW-0808">Transferase</keyword>
<proteinExistence type="predicted"/>
<organism evidence="1 2">
    <name type="scientific">Xylanibacter ruminicola</name>
    <name type="common">Prevotella ruminicola</name>
    <dbReference type="NCBI Taxonomy" id="839"/>
    <lineage>
        <taxon>Bacteria</taxon>
        <taxon>Pseudomonadati</taxon>
        <taxon>Bacteroidota</taxon>
        <taxon>Bacteroidia</taxon>
        <taxon>Bacteroidales</taxon>
        <taxon>Prevotellaceae</taxon>
        <taxon>Xylanibacter</taxon>
    </lineage>
</organism>
<evidence type="ECO:0000313" key="1">
    <source>
        <dbReference type="EMBL" id="SEA75374.1"/>
    </source>
</evidence>
<evidence type="ECO:0000313" key="2">
    <source>
        <dbReference type="Proteomes" id="UP000182257"/>
    </source>
</evidence>
<dbReference type="RefSeq" id="WP_074761797.1">
    <property type="nucleotide sequence ID" value="NZ_FNRF01000004.1"/>
</dbReference>
<sequence length="358" mass="41844">MKILLIGEYSGLFTCLSDGLRFLGHQVFTASNGDGTRDYPADFRWDKHFQLPKINGLLEILYILQHRKLFCGYDVVMFISTRALLYAHFEGFNYWFYKYVKKNNKKVFISDSGLDFISFQYWNSHKETKYHDYTEAYLDNPQHDSFLMDKNAATTEAKIREMVDGTIPLWYEYAQPHRQFKSLKPTIRIPINIDKFEYKPNKVGEKIVFFHGISRACKGGKYIQAAFDRLRNKYSDVAEFICAGGLPFEEYMELTNRTNVILDDVHSYSFSMNALFAMARGKIYMGGAESEGNKELGYEDCPVMNLTKDVDQICSAIEYVIANRDKIEEWGLKSRKFVEKYHSYKDIAQQYIDCWTNT</sequence>
<dbReference type="Proteomes" id="UP000182257">
    <property type="component" value="Unassembled WGS sequence"/>
</dbReference>
<dbReference type="EMBL" id="FNRF01000004">
    <property type="protein sequence ID" value="SEA75374.1"/>
    <property type="molecule type" value="Genomic_DNA"/>
</dbReference>
<dbReference type="OrthoDB" id="6638088at2"/>
<dbReference type="GO" id="GO:0016740">
    <property type="term" value="F:transferase activity"/>
    <property type="evidence" value="ECO:0007669"/>
    <property type="project" value="UniProtKB-KW"/>
</dbReference>
<name>A0A1H4DRJ9_XYLRU</name>
<protein>
    <submittedName>
        <fullName evidence="1">Glycosyltransferase involved in cell wall bisynthesis</fullName>
    </submittedName>
</protein>
<reference evidence="1 2" key="1">
    <citation type="submission" date="2016-10" db="EMBL/GenBank/DDBJ databases">
        <authorList>
            <person name="de Groot N.N."/>
        </authorList>
    </citation>
    <scope>NUCLEOTIDE SEQUENCE [LARGE SCALE GENOMIC DNA]</scope>
    <source>
        <strain evidence="1 2">D31d</strain>
    </source>
</reference>
<gene>
    <name evidence="1" type="ORF">SAMN05216462_2494</name>
</gene>
<accession>A0A1H4DRJ9</accession>
<dbReference type="AlphaFoldDB" id="A0A1H4DRJ9"/>